<name>A0A8H7TX91_9APHY</name>
<comment type="caution">
    <text evidence="2">The sequence shown here is derived from an EMBL/GenBank/DDBJ whole genome shotgun (WGS) entry which is preliminary data.</text>
</comment>
<dbReference type="EMBL" id="JADOXO010000853">
    <property type="protein sequence ID" value="KAF9799836.1"/>
    <property type="molecule type" value="Genomic_DNA"/>
</dbReference>
<dbReference type="AlphaFoldDB" id="A0A8H7TX91"/>
<accession>A0A8H7TX91</accession>
<protein>
    <submittedName>
        <fullName evidence="2">Uncharacterized protein</fullName>
    </submittedName>
</protein>
<gene>
    <name evidence="2" type="ORF">IEO21_10491</name>
</gene>
<evidence type="ECO:0000313" key="2">
    <source>
        <dbReference type="EMBL" id="KAF9799836.1"/>
    </source>
</evidence>
<evidence type="ECO:0000313" key="3">
    <source>
        <dbReference type="Proteomes" id="UP000639403"/>
    </source>
</evidence>
<sequence>MSRVQFTGVLNSERKCILSVVTAYTNDLHTWGGTLSSERTDSIPGLEDCIDMGGPFATVLYGASILHQEHGYCERGSVACEPTDGEERTTRSQDASGRPPAGASHVSKPV</sequence>
<evidence type="ECO:0000256" key="1">
    <source>
        <dbReference type="SAM" id="MobiDB-lite"/>
    </source>
</evidence>
<reference evidence="2" key="2">
    <citation type="journal article" name="Front. Microbiol.">
        <title>Degradative Capacity of Two Strains of Rhodonia placenta: From Phenotype to Genotype.</title>
        <authorList>
            <person name="Kolle M."/>
            <person name="Horta M.A.C."/>
            <person name="Nowrousian M."/>
            <person name="Ohm R.A."/>
            <person name="Benz J.P."/>
            <person name="Pilgard A."/>
        </authorList>
    </citation>
    <scope>NUCLEOTIDE SEQUENCE</scope>
    <source>
        <strain evidence="2">FPRL280</strain>
    </source>
</reference>
<feature type="region of interest" description="Disordered" evidence="1">
    <location>
        <begin position="77"/>
        <end position="110"/>
    </location>
</feature>
<organism evidence="2 3">
    <name type="scientific">Rhodonia placenta</name>
    <dbReference type="NCBI Taxonomy" id="104341"/>
    <lineage>
        <taxon>Eukaryota</taxon>
        <taxon>Fungi</taxon>
        <taxon>Dikarya</taxon>
        <taxon>Basidiomycota</taxon>
        <taxon>Agaricomycotina</taxon>
        <taxon>Agaricomycetes</taxon>
        <taxon>Polyporales</taxon>
        <taxon>Adustoporiaceae</taxon>
        <taxon>Rhodonia</taxon>
    </lineage>
</organism>
<dbReference type="Proteomes" id="UP000639403">
    <property type="component" value="Unassembled WGS sequence"/>
</dbReference>
<reference evidence="2" key="1">
    <citation type="submission" date="2020-11" db="EMBL/GenBank/DDBJ databases">
        <authorList>
            <person name="Koelle M."/>
            <person name="Horta M.A.C."/>
            <person name="Nowrousian M."/>
            <person name="Ohm R.A."/>
            <person name="Benz P."/>
            <person name="Pilgard A."/>
        </authorList>
    </citation>
    <scope>NUCLEOTIDE SEQUENCE</scope>
    <source>
        <strain evidence="2">FPRL280</strain>
    </source>
</reference>
<proteinExistence type="predicted"/>